<dbReference type="Pfam" id="PF17917">
    <property type="entry name" value="RT_RNaseH"/>
    <property type="match status" value="1"/>
</dbReference>
<keyword evidence="7" id="KW-0695">RNA-directed DNA polymerase</keyword>
<organism evidence="10 11">
    <name type="scientific">Thanatephorus cucumeris (strain AG1-IB / isolate 7/3/14)</name>
    <name type="common">Lettuce bottom rot fungus</name>
    <name type="synonym">Rhizoctonia solani</name>
    <dbReference type="NCBI Taxonomy" id="1108050"/>
    <lineage>
        <taxon>Eukaryota</taxon>
        <taxon>Fungi</taxon>
        <taxon>Dikarya</taxon>
        <taxon>Basidiomycota</taxon>
        <taxon>Agaricomycotina</taxon>
        <taxon>Agaricomycetes</taxon>
        <taxon>Cantharellales</taxon>
        <taxon>Ceratobasidiaceae</taxon>
        <taxon>Rhizoctonia</taxon>
        <taxon>Rhizoctonia solani AG-1</taxon>
    </lineage>
</organism>
<evidence type="ECO:0000256" key="7">
    <source>
        <dbReference type="ARBA" id="ARBA00022918"/>
    </source>
</evidence>
<reference evidence="10 11" key="1">
    <citation type="journal article" date="2013" name="J. Biotechnol.">
        <title>Establishment and interpretation of the genome sequence of the phytopathogenic fungus Rhizoctonia solani AG1-IB isolate 7/3/14.</title>
        <authorList>
            <person name="Wibberg D.W."/>
            <person name="Jelonek L.J."/>
            <person name="Rupp O.R."/>
            <person name="Hennig M.H."/>
            <person name="Eikmeyer F.E."/>
            <person name="Goesmann A.G."/>
            <person name="Hartmann A.H."/>
            <person name="Borriss R.B."/>
            <person name="Grosch R.G."/>
            <person name="Puehler A.P."/>
            <person name="Schlueter A.S."/>
        </authorList>
    </citation>
    <scope>NUCLEOTIDE SEQUENCE [LARGE SCALE GENOMIC DNA]</scope>
    <source>
        <strain evidence="11">AG1-IB / isolate 7/3/14</strain>
    </source>
</reference>
<proteinExistence type="predicted"/>
<keyword evidence="4" id="KW-0540">Nuclease</keyword>
<feature type="region of interest" description="Disordered" evidence="8">
    <location>
        <begin position="163"/>
        <end position="186"/>
    </location>
</feature>
<name>M5CHD6_THACB</name>
<dbReference type="InterPro" id="IPR005162">
    <property type="entry name" value="Retrotrans_gag_dom"/>
</dbReference>
<dbReference type="Proteomes" id="UP000012065">
    <property type="component" value="Unassembled WGS sequence"/>
</dbReference>
<feature type="region of interest" description="Disordered" evidence="8">
    <location>
        <begin position="85"/>
        <end position="115"/>
    </location>
</feature>
<keyword evidence="3" id="KW-0548">Nucleotidyltransferase</keyword>
<dbReference type="InterPro" id="IPR043502">
    <property type="entry name" value="DNA/RNA_pol_sf"/>
</dbReference>
<evidence type="ECO:0000313" key="11">
    <source>
        <dbReference type="Proteomes" id="UP000012065"/>
    </source>
</evidence>
<dbReference type="EMBL" id="CAOJ01017429">
    <property type="protein sequence ID" value="CCO37682.1"/>
    <property type="molecule type" value="Genomic_DNA"/>
</dbReference>
<dbReference type="Gene3D" id="3.10.20.370">
    <property type="match status" value="1"/>
</dbReference>
<sequence>MATPSQPTVTSGQPQHQGFSTPFGEALAYPGSTTMDDLRNLLHRLITSVSELSTRVVKTKEATKDVRATVENISQQVDIIAGKVDEPRTLEQTNPARMVDQTPRPGISQKPRVKLEPPANIEWHSVHSNDKSEAEDPDPATGPNPSKKRTPFVPLATAARSISQTPGGTIKPIKVKAPEPFKGGSGTEAKQWAARMSGWLRLSMSQFDTDEDVITFLLVNMDGAASAWALPHLANIGTDKATIKTVAEFDEAFERAFFDPDEQRAAKRKITSLVQTTTTAAYATEFHTLLMSLDWNDAALRAQFYKGLHWHVKQQLAQKEDQPRDLEALIAAAIRINNVRCKLEISRPPRKNRQKPAATAITSCTNSGTPRVDLDRLKSDPNYVSEAERQCRASTNFISPSTVEKLRLPTITLDQPRTVTMLDGSTPQTGKIWKKTKIEFTYNGHTMNHEFLVSPIGHHSAILGIKWLEQEKPEIDWSHRTLTFPIPTPEVAHIAQEEEADDNPLKGIPAQYHSFAKVFGEEEFHKLPPHRSYNIEIELTKEGPLNPPLYSMTDAESVTLKQWLEDELRAGKIRPSKSPISSPVMFVPKKDGTRRLVVDYQKLNSRSKKIVYPLPRPDDLMSKLCGAKLFTKLDLRWGYNNVRVKEGDEWKTAFRTKYGLFETLVMPFGLSGAPGAFQAMMNKVFQDLLDVSVIIYLDDILIFSKNPEEHESHVKEVLQRLMDMQLFCKGSKCEFHQKTVEYLGIIVSDKGFSLDKLKIQAVQEWPTPTTVKQVQSFLGFANFVQRFVANFSQIARPLHNLVKKEVKWQWTDKEEGAFRELQRAIINAPVIVHADPSKPYFLEMDASGAALGSVLSQRQEDGHLHPIGYLSESFKGAEQNYNTHDKELLAIIRSFEHWRIYLEGTISPITVFTDHRNLEYWKESCTFNRRHARWHLLLAGFHFQIMYRPGKQSTKPDALSRRADHLDIPPADQSMLPESVFANVSLILPEKEIQACIEKSLDQDESLSEILEHSQNESSAPASIKQAFKDYEMEAGLLFYQGQILVPDAGNLREDLLRIYHNSPMAGHPGRQRTLELLSRAYYWPGIWADVYLHVDGCETCQRIQLPKAKLIPTQPLEILLRPWQHVSYDMITDLPKDGPYNCILVIVNSFTKNLP</sequence>
<dbReference type="GO" id="GO:0004519">
    <property type="term" value="F:endonuclease activity"/>
    <property type="evidence" value="ECO:0007669"/>
    <property type="project" value="UniProtKB-KW"/>
</dbReference>
<dbReference type="InterPro" id="IPR043128">
    <property type="entry name" value="Rev_trsase/Diguanyl_cyclase"/>
</dbReference>
<dbReference type="InterPro" id="IPR000477">
    <property type="entry name" value="RT_dom"/>
</dbReference>
<dbReference type="SUPFAM" id="SSF56672">
    <property type="entry name" value="DNA/RNA polymerases"/>
    <property type="match status" value="1"/>
</dbReference>
<dbReference type="Pfam" id="PF03732">
    <property type="entry name" value="Retrotrans_gag"/>
    <property type="match status" value="1"/>
</dbReference>
<dbReference type="Gene3D" id="3.30.70.270">
    <property type="match status" value="2"/>
</dbReference>
<dbReference type="HOGENOM" id="CLU_000384_19_0_1"/>
<feature type="domain" description="Reverse transcriptase" evidence="9">
    <location>
        <begin position="568"/>
        <end position="747"/>
    </location>
</feature>
<dbReference type="FunFam" id="3.30.70.270:FF:000063">
    <property type="entry name" value="Zinc knuckle domaincontaining protein"/>
    <property type="match status" value="1"/>
</dbReference>
<dbReference type="PANTHER" id="PTHR37984:SF5">
    <property type="entry name" value="PROTEIN NYNRIN-LIKE"/>
    <property type="match status" value="1"/>
</dbReference>
<dbReference type="Gene3D" id="3.10.10.10">
    <property type="entry name" value="HIV Type 1 Reverse Transcriptase, subunit A, domain 1"/>
    <property type="match status" value="1"/>
</dbReference>
<dbReference type="Pfam" id="PF17921">
    <property type="entry name" value="Integrase_H2C2"/>
    <property type="match status" value="1"/>
</dbReference>
<comment type="caution">
    <text evidence="10">The sequence shown here is derived from an EMBL/GenBank/DDBJ whole genome shotgun (WGS) entry which is preliminary data.</text>
</comment>
<gene>
    <name evidence="10" type="ORF">BN14_11840</name>
</gene>
<feature type="compositionally biased region" description="Polar residues" evidence="8">
    <location>
        <begin position="1"/>
        <end position="20"/>
    </location>
</feature>
<evidence type="ECO:0000256" key="4">
    <source>
        <dbReference type="ARBA" id="ARBA00022722"/>
    </source>
</evidence>
<dbReference type="GO" id="GO:0003964">
    <property type="term" value="F:RNA-directed DNA polymerase activity"/>
    <property type="evidence" value="ECO:0007669"/>
    <property type="project" value="UniProtKB-KW"/>
</dbReference>
<dbReference type="CDD" id="cd09274">
    <property type="entry name" value="RNase_HI_RT_Ty3"/>
    <property type="match status" value="1"/>
</dbReference>
<dbReference type="PROSITE" id="PS50878">
    <property type="entry name" value="RT_POL"/>
    <property type="match status" value="1"/>
</dbReference>
<feature type="region of interest" description="Disordered" evidence="8">
    <location>
        <begin position="1"/>
        <end position="28"/>
    </location>
</feature>
<evidence type="ECO:0000256" key="5">
    <source>
        <dbReference type="ARBA" id="ARBA00022759"/>
    </source>
</evidence>
<dbReference type="GO" id="GO:0016787">
    <property type="term" value="F:hydrolase activity"/>
    <property type="evidence" value="ECO:0007669"/>
    <property type="project" value="UniProtKB-KW"/>
</dbReference>
<dbReference type="Gene3D" id="1.10.340.70">
    <property type="match status" value="1"/>
</dbReference>
<dbReference type="InterPro" id="IPR050951">
    <property type="entry name" value="Retrovirus_Pol_polyprotein"/>
</dbReference>
<dbReference type="InterPro" id="IPR041373">
    <property type="entry name" value="RT_RNaseH"/>
</dbReference>
<dbReference type="PANTHER" id="PTHR37984">
    <property type="entry name" value="PROTEIN CBG26694"/>
    <property type="match status" value="1"/>
</dbReference>
<protein>
    <recommendedName>
        <fullName evidence="1">RNA-directed DNA polymerase</fullName>
        <ecNumber evidence="1">2.7.7.49</ecNumber>
    </recommendedName>
</protein>
<evidence type="ECO:0000256" key="2">
    <source>
        <dbReference type="ARBA" id="ARBA00022679"/>
    </source>
</evidence>
<accession>M5CHD6</accession>
<keyword evidence="2" id="KW-0808">Transferase</keyword>
<dbReference type="CDD" id="cd00303">
    <property type="entry name" value="retropepsin_like"/>
    <property type="match status" value="1"/>
</dbReference>
<evidence type="ECO:0000259" key="9">
    <source>
        <dbReference type="PROSITE" id="PS50878"/>
    </source>
</evidence>
<dbReference type="CDD" id="cd01647">
    <property type="entry name" value="RT_LTR"/>
    <property type="match status" value="1"/>
</dbReference>
<dbReference type="InterPro" id="IPR041588">
    <property type="entry name" value="Integrase_H2C2"/>
</dbReference>
<keyword evidence="6" id="KW-0378">Hydrolase</keyword>
<dbReference type="FunFam" id="3.10.20.370:FF:000001">
    <property type="entry name" value="Retrovirus-related Pol polyprotein from transposon 17.6-like protein"/>
    <property type="match status" value="1"/>
</dbReference>
<dbReference type="InterPro" id="IPR021109">
    <property type="entry name" value="Peptidase_aspartic_dom_sf"/>
</dbReference>
<evidence type="ECO:0000256" key="8">
    <source>
        <dbReference type="SAM" id="MobiDB-lite"/>
    </source>
</evidence>
<dbReference type="EC" id="2.7.7.49" evidence="1"/>
<evidence type="ECO:0000313" key="10">
    <source>
        <dbReference type="EMBL" id="CCO37682.1"/>
    </source>
</evidence>
<evidence type="ECO:0000256" key="1">
    <source>
        <dbReference type="ARBA" id="ARBA00012493"/>
    </source>
</evidence>
<dbReference type="AlphaFoldDB" id="M5CHD6"/>
<dbReference type="Gene3D" id="2.40.70.10">
    <property type="entry name" value="Acid Proteases"/>
    <property type="match status" value="1"/>
</dbReference>
<evidence type="ECO:0000256" key="3">
    <source>
        <dbReference type="ARBA" id="ARBA00022695"/>
    </source>
</evidence>
<feature type="region of interest" description="Disordered" evidence="8">
    <location>
        <begin position="127"/>
        <end position="151"/>
    </location>
</feature>
<keyword evidence="5" id="KW-0255">Endonuclease</keyword>
<dbReference type="Pfam" id="PF00078">
    <property type="entry name" value="RVT_1"/>
    <property type="match status" value="1"/>
</dbReference>
<evidence type="ECO:0000256" key="6">
    <source>
        <dbReference type="ARBA" id="ARBA00022801"/>
    </source>
</evidence>